<gene>
    <name evidence="3" type="ORF">FS320_11735</name>
</gene>
<dbReference type="PROSITE" id="PS50293">
    <property type="entry name" value="TPR_REGION"/>
    <property type="match status" value="1"/>
</dbReference>
<organism evidence="3 4">
    <name type="scientific">Microvirga tunisiensis</name>
    <dbReference type="NCBI Taxonomy" id="2108360"/>
    <lineage>
        <taxon>Bacteria</taxon>
        <taxon>Pseudomonadati</taxon>
        <taxon>Pseudomonadota</taxon>
        <taxon>Alphaproteobacteria</taxon>
        <taxon>Hyphomicrobiales</taxon>
        <taxon>Methylobacteriaceae</taxon>
        <taxon>Microvirga</taxon>
    </lineage>
</organism>
<feature type="repeat" description="TPR" evidence="1">
    <location>
        <begin position="179"/>
        <end position="212"/>
    </location>
</feature>
<evidence type="ECO:0000256" key="1">
    <source>
        <dbReference type="PROSITE-ProRule" id="PRU00339"/>
    </source>
</evidence>
<evidence type="ECO:0000313" key="4">
    <source>
        <dbReference type="Proteomes" id="UP000403266"/>
    </source>
</evidence>
<feature type="repeat" description="TPR" evidence="1">
    <location>
        <begin position="111"/>
        <end position="144"/>
    </location>
</feature>
<protein>
    <submittedName>
        <fullName evidence="3">Tetratricopeptide repeat protein</fullName>
    </submittedName>
</protein>
<dbReference type="SMART" id="SM00028">
    <property type="entry name" value="TPR"/>
    <property type="match status" value="4"/>
</dbReference>
<dbReference type="CDD" id="cd02440">
    <property type="entry name" value="AdoMet_MTases"/>
    <property type="match status" value="1"/>
</dbReference>
<name>A0A5N7MHK9_9HYPH</name>
<comment type="caution">
    <text evidence="3">The sequence shown here is derived from an EMBL/GenBank/DDBJ whole genome shotgun (WGS) entry which is preliminary data.</text>
</comment>
<accession>A0A5N7MHK9</accession>
<dbReference type="PROSITE" id="PS50005">
    <property type="entry name" value="TPR"/>
    <property type="match status" value="4"/>
</dbReference>
<dbReference type="OrthoDB" id="9804312at2"/>
<dbReference type="AlphaFoldDB" id="A0A5N7MHK9"/>
<dbReference type="InterPro" id="IPR013216">
    <property type="entry name" value="Methyltransf_11"/>
</dbReference>
<evidence type="ECO:0000259" key="2">
    <source>
        <dbReference type="Pfam" id="PF08241"/>
    </source>
</evidence>
<dbReference type="InterPro" id="IPR011990">
    <property type="entry name" value="TPR-like_helical_dom_sf"/>
</dbReference>
<dbReference type="SUPFAM" id="SSF48452">
    <property type="entry name" value="TPR-like"/>
    <property type="match status" value="1"/>
</dbReference>
<evidence type="ECO:0000313" key="3">
    <source>
        <dbReference type="EMBL" id="MPR25879.1"/>
    </source>
</evidence>
<feature type="domain" description="Methyltransferase type 11" evidence="2">
    <location>
        <begin position="419"/>
        <end position="510"/>
    </location>
</feature>
<feature type="repeat" description="TPR" evidence="1">
    <location>
        <begin position="213"/>
        <end position="246"/>
    </location>
</feature>
<dbReference type="GO" id="GO:0008757">
    <property type="term" value="F:S-adenosylmethionine-dependent methyltransferase activity"/>
    <property type="evidence" value="ECO:0007669"/>
    <property type="project" value="InterPro"/>
</dbReference>
<dbReference type="PANTHER" id="PTHR12558">
    <property type="entry name" value="CELL DIVISION CYCLE 16,23,27"/>
    <property type="match status" value="1"/>
</dbReference>
<dbReference type="Proteomes" id="UP000403266">
    <property type="component" value="Unassembled WGS sequence"/>
</dbReference>
<dbReference type="SUPFAM" id="SSF53335">
    <property type="entry name" value="S-adenosyl-L-methionine-dependent methyltransferases"/>
    <property type="match status" value="1"/>
</dbReference>
<dbReference type="InterPro" id="IPR029063">
    <property type="entry name" value="SAM-dependent_MTases_sf"/>
</dbReference>
<dbReference type="Pfam" id="PF13432">
    <property type="entry name" value="TPR_16"/>
    <property type="match status" value="2"/>
</dbReference>
<sequence length="571" mass="62374">MQKFRRGLPGARSRPPDLLWTSVWAISALSHEQVKVFSAFGNTTHRSARPRKASSINPRAGDLASGRNDIRILSMTNIQLPDVSVTMALVASLQANLPDFGRIVDQFGHPAPALRQLGLVHWENGRFDTAARTFEAALSLRPEDPDLWRDLASVYSASDRDEQALAAIRKSLEVNPHSAQSWQTLASVADRLDDVEAAEGAYRRTIALNPKAAAAHLGLGLLLFRRKSYAEALAAVRMSVDLDPVNGLAHFALGHLSLIASDFAGCARAFDEAARLTLPLDPPTRQKRARALTFQAMIEGRVQEALQNYGQIAGEDREDLDVIVRDAFSVLSASGHLEAAAEIGRMRLAEKPDDPVRRYLLDAVLGRSMTAAPTEYIERYFDQFAPRFDSKLLETLQYNAPSRMAKLVAGHRTDFKQMLDLGCGTGLAAGELLPFGQPLIGVDLSSGMLAEAAKRGGYTELVKSEAIAYLETTPNRFDLIFAADSLIYFGELGPLMRAVAEAMVQGGLFALSIEVAAREGFTLQPSGRFAHSLDYLKAMAADFVIMEAVEGNIRLEAGRPVSGLYVLMERR</sequence>
<proteinExistence type="predicted"/>
<dbReference type="Pfam" id="PF08241">
    <property type="entry name" value="Methyltransf_11"/>
    <property type="match status" value="1"/>
</dbReference>
<dbReference type="InterPro" id="IPR019734">
    <property type="entry name" value="TPR_rpt"/>
</dbReference>
<reference evidence="3 4" key="1">
    <citation type="journal article" date="2019" name="Syst. Appl. Microbiol.">
        <title>Microvirga tunisiensis sp. nov., a root nodule symbiotic bacterium isolated from Lupinus micranthus and L. luteus grown in Northern Tunisia.</title>
        <authorList>
            <person name="Msaddak A."/>
            <person name="Rejili M."/>
            <person name="Duran D."/>
            <person name="Mars M."/>
            <person name="Palacios J.M."/>
            <person name="Ruiz-Argueso T."/>
            <person name="Rey L."/>
            <person name="Imperial J."/>
        </authorList>
    </citation>
    <scope>NUCLEOTIDE SEQUENCE [LARGE SCALE GENOMIC DNA]</scope>
    <source>
        <strain evidence="3 4">Lmie10</strain>
    </source>
</reference>
<dbReference type="PANTHER" id="PTHR12558:SF13">
    <property type="entry name" value="CELL DIVISION CYCLE PROTEIN 27 HOMOLOG"/>
    <property type="match status" value="1"/>
</dbReference>
<keyword evidence="4" id="KW-1185">Reference proteome</keyword>
<keyword evidence="1" id="KW-0802">TPR repeat</keyword>
<dbReference type="Gene3D" id="3.40.50.150">
    <property type="entry name" value="Vaccinia Virus protein VP39"/>
    <property type="match status" value="1"/>
</dbReference>
<dbReference type="EMBL" id="VOSK01000033">
    <property type="protein sequence ID" value="MPR25879.1"/>
    <property type="molecule type" value="Genomic_DNA"/>
</dbReference>
<dbReference type="Gene3D" id="1.25.40.10">
    <property type="entry name" value="Tetratricopeptide repeat domain"/>
    <property type="match status" value="1"/>
</dbReference>
<feature type="repeat" description="TPR" evidence="1">
    <location>
        <begin position="145"/>
        <end position="178"/>
    </location>
</feature>